<accession>A0A1V9XMC3</accession>
<sequence length="382" mass="43348">MSGKNEDPRGCEQARTGWGFNWKGVITGWNFRRNELEPKKKSKFKKLSLDCFSQGPPHKNLNRDNSIFPWEMIKSTAMNEKKPRRKRIRRPLLIGICLICFIALIVVVVVAARATTSGTTGDMAFGKNRHAYLISGPLANWCPNYDRKEVAPGTFQVRLDVSHIQKFVLDQTVYLHLIAAMTLDLGPQRGEYNSSHSVFLAFIIPIRGAAMVFVLDYSSKTLKKLAIKANPAQFAASIGERLPREPQGTPFLRNDGQRGLIGVRFNMDYRERLLHVWVCPGNFKEFTNECTIRTEYKVLPPKVRDPMHASFYTVFGVLGPDTTGKKGCVAFDINVKRVFEHYGCELLQEQNLGRYARICHDAAGNPYQCSENVPYKNLTKKK</sequence>
<dbReference type="AlphaFoldDB" id="A0A1V9XMC3"/>
<keyword evidence="1" id="KW-1133">Transmembrane helix</keyword>
<comment type="caution">
    <text evidence="2">The sequence shown here is derived from an EMBL/GenBank/DDBJ whole genome shotgun (WGS) entry which is preliminary data.</text>
</comment>
<dbReference type="InParanoid" id="A0A1V9XMC3"/>
<organism evidence="2 3">
    <name type="scientific">Tropilaelaps mercedesae</name>
    <dbReference type="NCBI Taxonomy" id="418985"/>
    <lineage>
        <taxon>Eukaryota</taxon>
        <taxon>Metazoa</taxon>
        <taxon>Ecdysozoa</taxon>
        <taxon>Arthropoda</taxon>
        <taxon>Chelicerata</taxon>
        <taxon>Arachnida</taxon>
        <taxon>Acari</taxon>
        <taxon>Parasitiformes</taxon>
        <taxon>Mesostigmata</taxon>
        <taxon>Gamasina</taxon>
        <taxon>Dermanyssoidea</taxon>
        <taxon>Laelapidae</taxon>
        <taxon>Tropilaelaps</taxon>
    </lineage>
</organism>
<reference evidence="2 3" key="1">
    <citation type="journal article" date="2017" name="Gigascience">
        <title>Draft genome of the honey bee ectoparasitic mite, Tropilaelaps mercedesae, is shaped by the parasitic life history.</title>
        <authorList>
            <person name="Dong X."/>
            <person name="Armstrong S.D."/>
            <person name="Xia D."/>
            <person name="Makepeace B.L."/>
            <person name="Darby A.C."/>
            <person name="Kadowaki T."/>
        </authorList>
    </citation>
    <scope>NUCLEOTIDE SEQUENCE [LARGE SCALE GENOMIC DNA]</scope>
    <source>
        <strain evidence="2">Wuxi-XJTLU</strain>
    </source>
</reference>
<protein>
    <submittedName>
        <fullName evidence="2">Uncharacterized protein</fullName>
    </submittedName>
</protein>
<name>A0A1V9XMC3_9ACAR</name>
<feature type="transmembrane region" description="Helical" evidence="1">
    <location>
        <begin position="197"/>
        <end position="215"/>
    </location>
</feature>
<dbReference type="OrthoDB" id="10652622at2759"/>
<dbReference type="EMBL" id="MNPL01007651">
    <property type="protein sequence ID" value="OQR74637.1"/>
    <property type="molecule type" value="Genomic_DNA"/>
</dbReference>
<keyword evidence="1" id="KW-0472">Membrane</keyword>
<feature type="transmembrane region" description="Helical" evidence="1">
    <location>
        <begin position="92"/>
        <end position="112"/>
    </location>
</feature>
<dbReference type="Proteomes" id="UP000192247">
    <property type="component" value="Unassembled WGS sequence"/>
</dbReference>
<evidence type="ECO:0000313" key="2">
    <source>
        <dbReference type="EMBL" id="OQR74637.1"/>
    </source>
</evidence>
<gene>
    <name evidence="2" type="ORF">BIW11_08933</name>
</gene>
<evidence type="ECO:0000313" key="3">
    <source>
        <dbReference type="Proteomes" id="UP000192247"/>
    </source>
</evidence>
<keyword evidence="1" id="KW-0812">Transmembrane</keyword>
<keyword evidence="3" id="KW-1185">Reference proteome</keyword>
<evidence type="ECO:0000256" key="1">
    <source>
        <dbReference type="SAM" id="Phobius"/>
    </source>
</evidence>
<proteinExistence type="predicted"/>